<evidence type="ECO:0000313" key="2">
    <source>
        <dbReference type="Proteomes" id="UP000656723"/>
    </source>
</evidence>
<dbReference type="RefSeq" id="WP_192478446.1">
    <property type="nucleotide sequence ID" value="NZ_JADVIC010000002.1"/>
</dbReference>
<protein>
    <submittedName>
        <fullName evidence="1">Uncharacterized protein</fullName>
    </submittedName>
</protein>
<organism evidence="1 2">
    <name type="scientific">Citrobacter amalonaticus</name>
    <dbReference type="NCBI Taxonomy" id="35703"/>
    <lineage>
        <taxon>Bacteria</taxon>
        <taxon>Pseudomonadati</taxon>
        <taxon>Pseudomonadota</taxon>
        <taxon>Gammaproteobacteria</taxon>
        <taxon>Enterobacterales</taxon>
        <taxon>Enterobacteriaceae</taxon>
        <taxon>Citrobacter</taxon>
    </lineage>
</organism>
<sequence length="85" mass="9896">MFFIAAFIRSFALLTAFFYNWQEKYKKHPVLAHRARTQHLGNVSLMFMAKAQGDGSDFTEMKTYNGNRAGLTWKRQECETGRLTL</sequence>
<gene>
    <name evidence="1" type="ORF">FOT72_11160</name>
</gene>
<name>A0A8I0MK98_CITAM</name>
<accession>A0A8I0MK98</accession>
<dbReference type="AlphaFoldDB" id="A0A8I0MK98"/>
<proteinExistence type="predicted"/>
<dbReference type="Proteomes" id="UP000656723">
    <property type="component" value="Unassembled WGS sequence"/>
</dbReference>
<evidence type="ECO:0000313" key="1">
    <source>
        <dbReference type="EMBL" id="MBE0128552.1"/>
    </source>
</evidence>
<dbReference type="EMBL" id="VKME01000008">
    <property type="protein sequence ID" value="MBE0128552.1"/>
    <property type="molecule type" value="Genomic_DNA"/>
</dbReference>
<reference evidence="1" key="1">
    <citation type="submission" date="2019-07" db="EMBL/GenBank/DDBJ databases">
        <title>KPC-2 carbapenem resistent Enterobacterales isolates from Germany.</title>
        <authorList>
            <person name="Yao Y."/>
            <person name="Falgenhauer L."/>
            <person name="Imirzalioglu C."/>
            <person name="Chakraborty T."/>
        </authorList>
    </citation>
    <scope>NUCLEOTIDE SEQUENCE</scope>
    <source>
        <strain evidence="1">CA13304</strain>
    </source>
</reference>
<comment type="caution">
    <text evidence="1">The sequence shown here is derived from an EMBL/GenBank/DDBJ whole genome shotgun (WGS) entry which is preliminary data.</text>
</comment>